<dbReference type="InterPro" id="IPR045944">
    <property type="entry name" value="DUF6364"/>
</dbReference>
<dbReference type="InterPro" id="IPR010985">
    <property type="entry name" value="Ribbon_hlx_hlx"/>
</dbReference>
<evidence type="ECO:0000313" key="2">
    <source>
        <dbReference type="Proteomes" id="UP000748752"/>
    </source>
</evidence>
<dbReference type="CDD" id="cd21631">
    <property type="entry name" value="RHH_CopG_NikR-like"/>
    <property type="match status" value="1"/>
</dbReference>
<organism evidence="1 2">
    <name type="scientific">Thiohalocapsa halophila</name>
    <dbReference type="NCBI Taxonomy" id="69359"/>
    <lineage>
        <taxon>Bacteria</taxon>
        <taxon>Pseudomonadati</taxon>
        <taxon>Pseudomonadota</taxon>
        <taxon>Gammaproteobacteria</taxon>
        <taxon>Chromatiales</taxon>
        <taxon>Chromatiaceae</taxon>
        <taxon>Thiohalocapsa</taxon>
    </lineage>
</organism>
<reference evidence="1 2" key="1">
    <citation type="journal article" date="2020" name="Microorganisms">
        <title>Osmotic Adaptation and Compatible Solute Biosynthesis of Phototrophic Bacteria as Revealed from Genome Analyses.</title>
        <authorList>
            <person name="Imhoff J.F."/>
            <person name="Rahn T."/>
            <person name="Kunzel S."/>
            <person name="Keller A."/>
            <person name="Neulinger S.C."/>
        </authorList>
    </citation>
    <scope>NUCLEOTIDE SEQUENCE [LARGE SCALE GENOMIC DNA]</scope>
    <source>
        <strain evidence="1 2">DSM 6210</strain>
    </source>
</reference>
<dbReference type="Proteomes" id="UP000748752">
    <property type="component" value="Unassembled WGS sequence"/>
</dbReference>
<dbReference type="Pfam" id="PF19891">
    <property type="entry name" value="DUF6364"/>
    <property type="match status" value="1"/>
</dbReference>
<gene>
    <name evidence="1" type="ORF">CKO31_07000</name>
</gene>
<comment type="caution">
    <text evidence="1">The sequence shown here is derived from an EMBL/GenBank/DDBJ whole genome shotgun (WGS) entry which is preliminary data.</text>
</comment>
<proteinExistence type="predicted"/>
<name>A0ABS1CF31_9GAMM</name>
<sequence length="76" mass="8373">MSQLTLYLDADTAARLKDAAASAGISQSQWVARLIRERTDQEWPEAVKALAGAWPDMPTAREIRAACGEDEEREAL</sequence>
<keyword evidence="2" id="KW-1185">Reference proteome</keyword>
<dbReference type="EMBL" id="NRRV01000012">
    <property type="protein sequence ID" value="MBK1630495.1"/>
    <property type="molecule type" value="Genomic_DNA"/>
</dbReference>
<accession>A0ABS1CF31</accession>
<evidence type="ECO:0000313" key="1">
    <source>
        <dbReference type="EMBL" id="MBK1630495.1"/>
    </source>
</evidence>
<protein>
    <submittedName>
        <fullName evidence="1">CopG family transcriptional regulator</fullName>
    </submittedName>
</protein>
<dbReference type="SUPFAM" id="SSF47598">
    <property type="entry name" value="Ribbon-helix-helix"/>
    <property type="match status" value="1"/>
</dbReference>